<name>A0ABY7J2Y2_STRNI</name>
<reference evidence="1 2" key="1">
    <citation type="submission" date="2022-12" db="EMBL/GenBank/DDBJ databases">
        <authorList>
            <person name="Ruckert C."/>
            <person name="Busche T."/>
            <person name="Kalinowski J."/>
            <person name="Wittmann C."/>
        </authorList>
    </citation>
    <scope>NUCLEOTIDE SEQUENCE [LARGE SCALE GENOMIC DNA]</scope>
    <source>
        <strain evidence="1 2">DSM 40276</strain>
    </source>
</reference>
<accession>A0ABY7J2Y2</accession>
<evidence type="ECO:0008006" key="3">
    <source>
        <dbReference type="Google" id="ProtNLM"/>
    </source>
</evidence>
<sequence length="418" mass="46846">MEYAVNSWGNVTLLFSAGVRQPKPMDKLTLGELLLANRFPPSLFQAYEAPGDGTLKAVPMSLALSEIPEGRNVILQCIRNTDIDALRPNEMETVHHSQDPVAAMFDFQWADEAKSPTHRVHLVDAEGMRDIIFGKIADFLTRQDASLPLVAGISGGGDSNTLVQGMHRYASKQNLDASKITCFTLVMPPIWPESAADRARELCSEAGFEHRVLYPKDMAQLLGMNESPERLWEELSDRYTADLAHFFGTFFINLAGRAICEEVNGSQLLVGYNREDVMAELLFCLVNGRRPMPFPKRRTGSTDVLMPVWDVPKNMLDSCYPHYSEANYSERVDSSAVRRSSIYYMAHCLDALVPQMSMSLMTGTARLMDELGGWQELTPVMGTPLLHTGYGDADEQKKLLELLNRYFPQWQPVTDQAQ</sequence>
<proteinExistence type="predicted"/>
<dbReference type="RefSeq" id="WP_277411107.1">
    <property type="nucleotide sequence ID" value="NZ_CP114203.1"/>
</dbReference>
<dbReference type="SUPFAM" id="SSF52402">
    <property type="entry name" value="Adenine nucleotide alpha hydrolases-like"/>
    <property type="match status" value="1"/>
</dbReference>
<evidence type="ECO:0000313" key="1">
    <source>
        <dbReference type="EMBL" id="WAU03986.1"/>
    </source>
</evidence>
<dbReference type="Proteomes" id="UP001210169">
    <property type="component" value="Chromosome"/>
</dbReference>
<organism evidence="1 2">
    <name type="scientific">Streptomyces nigrescens</name>
    <dbReference type="NCBI Taxonomy" id="1920"/>
    <lineage>
        <taxon>Bacteria</taxon>
        <taxon>Bacillati</taxon>
        <taxon>Actinomycetota</taxon>
        <taxon>Actinomycetes</taxon>
        <taxon>Kitasatosporales</taxon>
        <taxon>Streptomycetaceae</taxon>
        <taxon>Streptomyces</taxon>
    </lineage>
</organism>
<dbReference type="Gene3D" id="3.40.50.620">
    <property type="entry name" value="HUPs"/>
    <property type="match status" value="1"/>
</dbReference>
<protein>
    <recommendedName>
        <fullName evidence="3">NAD/GMP synthase domain-containing protein</fullName>
    </recommendedName>
</protein>
<gene>
    <name evidence="1" type="ORF">STRNI_002199</name>
</gene>
<dbReference type="InterPro" id="IPR014729">
    <property type="entry name" value="Rossmann-like_a/b/a_fold"/>
</dbReference>
<dbReference type="EMBL" id="CP114203">
    <property type="protein sequence ID" value="WAU03986.1"/>
    <property type="molecule type" value="Genomic_DNA"/>
</dbReference>
<keyword evidence="2" id="KW-1185">Reference proteome</keyword>
<dbReference type="GeneID" id="301331380"/>
<evidence type="ECO:0000313" key="2">
    <source>
        <dbReference type="Proteomes" id="UP001210169"/>
    </source>
</evidence>